<name>A0A6V8LXF5_9BACT</name>
<proteinExistence type="predicted"/>
<dbReference type="Proteomes" id="UP000494245">
    <property type="component" value="Unassembled WGS sequence"/>
</dbReference>
<dbReference type="Pfam" id="PF18765">
    <property type="entry name" value="Polbeta"/>
    <property type="match status" value="1"/>
</dbReference>
<organism evidence="2 3">
    <name type="scientific">Fundidesulfovibrio magnetotacticus</name>
    <dbReference type="NCBI Taxonomy" id="2730080"/>
    <lineage>
        <taxon>Bacteria</taxon>
        <taxon>Pseudomonadati</taxon>
        <taxon>Thermodesulfobacteriota</taxon>
        <taxon>Desulfovibrionia</taxon>
        <taxon>Desulfovibrionales</taxon>
        <taxon>Desulfovibrionaceae</taxon>
        <taxon>Fundidesulfovibrio</taxon>
    </lineage>
</organism>
<dbReference type="Gene3D" id="3.30.460.10">
    <property type="entry name" value="Beta Polymerase, domain 2"/>
    <property type="match status" value="1"/>
</dbReference>
<dbReference type="EMBL" id="BLTE01000015">
    <property type="protein sequence ID" value="GFK95261.1"/>
    <property type="molecule type" value="Genomic_DNA"/>
</dbReference>
<feature type="domain" description="Polymerase beta nucleotidyltransferase" evidence="1">
    <location>
        <begin position="11"/>
        <end position="89"/>
    </location>
</feature>
<evidence type="ECO:0000313" key="2">
    <source>
        <dbReference type="EMBL" id="GFK95261.1"/>
    </source>
</evidence>
<sequence length="93" mass="10735">MRLTTEEREAIKAAVRAQDPEAQVWLFGSRADDSKRGGDIDLLVFSQIMGWSEKGDVWWELQERLGEQKIDIVVAKDRSDPFVRMVMEKAVRL</sequence>
<accession>A0A6V8LXF5</accession>
<dbReference type="AlphaFoldDB" id="A0A6V8LXF5"/>
<dbReference type="RefSeq" id="WP_173086113.1">
    <property type="nucleotide sequence ID" value="NZ_BLTE01000015.1"/>
</dbReference>
<gene>
    <name evidence="2" type="ORF">NNJEOMEG_03119</name>
</gene>
<dbReference type="InterPro" id="IPR041633">
    <property type="entry name" value="Polbeta"/>
</dbReference>
<dbReference type="InterPro" id="IPR043519">
    <property type="entry name" value="NT_sf"/>
</dbReference>
<protein>
    <recommendedName>
        <fullName evidence="1">Polymerase beta nucleotidyltransferase domain-containing protein</fullName>
    </recommendedName>
</protein>
<evidence type="ECO:0000313" key="3">
    <source>
        <dbReference type="Proteomes" id="UP000494245"/>
    </source>
</evidence>
<dbReference type="SUPFAM" id="SSF81301">
    <property type="entry name" value="Nucleotidyltransferase"/>
    <property type="match status" value="1"/>
</dbReference>
<reference evidence="2 3" key="1">
    <citation type="submission" date="2020-04" db="EMBL/GenBank/DDBJ databases">
        <authorList>
            <consortium name="Desulfovibrio sp. FSS-1 genome sequencing consortium"/>
            <person name="Shimoshige H."/>
            <person name="Kobayashi H."/>
            <person name="Maekawa T."/>
        </authorList>
    </citation>
    <scope>NUCLEOTIDE SEQUENCE [LARGE SCALE GENOMIC DNA]</scope>
    <source>
        <strain evidence="2 3">SIID29052-01</strain>
    </source>
</reference>
<dbReference type="CDD" id="cd05403">
    <property type="entry name" value="NT_KNTase_like"/>
    <property type="match status" value="1"/>
</dbReference>
<reference evidence="2 3" key="2">
    <citation type="submission" date="2020-05" db="EMBL/GenBank/DDBJ databases">
        <title>Draft genome sequence of Desulfovibrio sp. strainFSS-1.</title>
        <authorList>
            <person name="Shimoshige H."/>
            <person name="Kobayashi H."/>
            <person name="Maekawa T."/>
        </authorList>
    </citation>
    <scope>NUCLEOTIDE SEQUENCE [LARGE SCALE GENOMIC DNA]</scope>
    <source>
        <strain evidence="2 3">SIID29052-01</strain>
    </source>
</reference>
<evidence type="ECO:0000259" key="1">
    <source>
        <dbReference type="Pfam" id="PF18765"/>
    </source>
</evidence>
<keyword evidence="3" id="KW-1185">Reference proteome</keyword>
<comment type="caution">
    <text evidence="2">The sequence shown here is derived from an EMBL/GenBank/DDBJ whole genome shotgun (WGS) entry which is preliminary data.</text>
</comment>